<dbReference type="Proteomes" id="UP000198814">
    <property type="component" value="Unassembled WGS sequence"/>
</dbReference>
<organism evidence="8 9">
    <name type="scientific">Nitrosomonas oligotropha</name>
    <dbReference type="NCBI Taxonomy" id="42354"/>
    <lineage>
        <taxon>Bacteria</taxon>
        <taxon>Pseudomonadati</taxon>
        <taxon>Pseudomonadota</taxon>
        <taxon>Betaproteobacteria</taxon>
        <taxon>Nitrosomonadales</taxon>
        <taxon>Nitrosomonadaceae</taxon>
        <taxon>Nitrosomonas</taxon>
    </lineage>
</organism>
<evidence type="ECO:0000256" key="6">
    <source>
        <dbReference type="ARBA" id="ARBA00022691"/>
    </source>
</evidence>
<dbReference type="OrthoDB" id="9806637at2"/>
<dbReference type="RefSeq" id="WP_090315200.1">
    <property type="nucleotide sequence ID" value="NZ_FNOE01000001.1"/>
</dbReference>
<dbReference type="Gene3D" id="1.10.150.170">
    <property type="entry name" value="Putative methyltransferase TM0872, insert domain"/>
    <property type="match status" value="1"/>
</dbReference>
<keyword evidence="5 7" id="KW-0808">Transferase</keyword>
<dbReference type="PANTHER" id="PTHR11265">
    <property type="entry name" value="S-ADENOSYL-METHYLTRANSFERASE MRAW"/>
    <property type="match status" value="1"/>
</dbReference>
<dbReference type="FunFam" id="1.10.150.170:FF:000001">
    <property type="entry name" value="Ribosomal RNA small subunit methyltransferase H"/>
    <property type="match status" value="1"/>
</dbReference>
<keyword evidence="9" id="KW-1185">Reference proteome</keyword>
<evidence type="ECO:0000256" key="3">
    <source>
        <dbReference type="ARBA" id="ARBA00022552"/>
    </source>
</evidence>
<proteinExistence type="inferred from homology"/>
<dbReference type="NCBIfam" id="TIGR00006">
    <property type="entry name" value="16S rRNA (cytosine(1402)-N(4))-methyltransferase RsmH"/>
    <property type="match status" value="1"/>
</dbReference>
<protein>
    <recommendedName>
        <fullName evidence="7">Ribosomal RNA small subunit methyltransferase H</fullName>
        <ecNumber evidence="7">2.1.1.199</ecNumber>
    </recommendedName>
    <alternativeName>
        <fullName evidence="7">16S rRNA m(4)C1402 methyltransferase</fullName>
    </alternativeName>
    <alternativeName>
        <fullName evidence="7">rRNA (cytosine-N(4)-)-methyltransferase RsmH</fullName>
    </alternativeName>
</protein>
<evidence type="ECO:0000256" key="4">
    <source>
        <dbReference type="ARBA" id="ARBA00022603"/>
    </source>
</evidence>
<comment type="similarity">
    <text evidence="1 7">Belongs to the methyltransferase superfamily. RsmH family.</text>
</comment>
<dbReference type="STRING" id="42354.SAMN05216333_10131"/>
<name>A0A1H8IYU0_9PROT</name>
<dbReference type="Gene3D" id="3.40.50.150">
    <property type="entry name" value="Vaccinia Virus protein VP39"/>
    <property type="match status" value="1"/>
</dbReference>
<reference evidence="9" key="1">
    <citation type="submission" date="2016-10" db="EMBL/GenBank/DDBJ databases">
        <authorList>
            <person name="Varghese N."/>
            <person name="Submissions S."/>
        </authorList>
    </citation>
    <scope>NUCLEOTIDE SEQUENCE [LARGE SCALE GENOMIC DNA]</scope>
    <source>
        <strain evidence="9">Nm76</strain>
    </source>
</reference>
<evidence type="ECO:0000313" key="8">
    <source>
        <dbReference type="EMBL" id="SEN73345.1"/>
    </source>
</evidence>
<evidence type="ECO:0000256" key="2">
    <source>
        <dbReference type="ARBA" id="ARBA00022490"/>
    </source>
</evidence>
<sequence length="314" mass="35244">MHISVLLHEAVDALAIKPEGVYVDATFGRGGHSRLILSRLGEQGRLIALDRDPDAVLSGQAIVDKRFCIRHGSFSHMRRILQQLDVAKVDGILLDLGVSSPQLEEISRGFSFRADGPLDMRMDTTKGQTAAEWLATVAEDQLGWVIKEYGEERFARQIARAIIVARTRQPIVTTSQLAEIVATVLRSRQRQREIVRHPATRTFQAIRIYLNQELEELSLVLPQCVELLNPGGRLVVISFHSLEDRMAKLFMRKAASMDELPRGIPLQEKDLLRFSNQTLRVIGRAVRAGEQEVTENVRARSAVMRVAERVTING</sequence>
<dbReference type="InterPro" id="IPR023397">
    <property type="entry name" value="SAM-dep_MeTrfase_MraW_recog"/>
</dbReference>
<comment type="function">
    <text evidence="7">Specifically methylates the N4 position of cytidine in position 1402 (C1402) of 16S rRNA.</text>
</comment>
<keyword evidence="4 7" id="KW-0489">Methyltransferase</keyword>
<evidence type="ECO:0000256" key="5">
    <source>
        <dbReference type="ARBA" id="ARBA00022679"/>
    </source>
</evidence>
<comment type="subcellular location">
    <subcellularLocation>
        <location evidence="7">Cytoplasm</location>
    </subcellularLocation>
</comment>
<dbReference type="InterPro" id="IPR002903">
    <property type="entry name" value="RsmH"/>
</dbReference>
<dbReference type="PIRSF" id="PIRSF004486">
    <property type="entry name" value="MraW"/>
    <property type="match status" value="1"/>
</dbReference>
<evidence type="ECO:0000256" key="1">
    <source>
        <dbReference type="ARBA" id="ARBA00010396"/>
    </source>
</evidence>
<accession>A0A1H8IYU0</accession>
<feature type="binding site" evidence="7">
    <location>
        <begin position="30"/>
        <end position="32"/>
    </location>
    <ligand>
        <name>S-adenosyl-L-methionine</name>
        <dbReference type="ChEBI" id="CHEBI:59789"/>
    </ligand>
</feature>
<gene>
    <name evidence="7" type="primary">rsmH</name>
    <name evidence="8" type="ORF">SAMN05216333_10131</name>
</gene>
<feature type="binding site" evidence="7">
    <location>
        <position position="50"/>
    </location>
    <ligand>
        <name>S-adenosyl-L-methionine</name>
        <dbReference type="ChEBI" id="CHEBI:59789"/>
    </ligand>
</feature>
<comment type="catalytic activity">
    <reaction evidence="7">
        <text>cytidine(1402) in 16S rRNA + S-adenosyl-L-methionine = N(4)-methylcytidine(1402) in 16S rRNA + S-adenosyl-L-homocysteine + H(+)</text>
        <dbReference type="Rhea" id="RHEA:42928"/>
        <dbReference type="Rhea" id="RHEA-COMP:10286"/>
        <dbReference type="Rhea" id="RHEA-COMP:10287"/>
        <dbReference type="ChEBI" id="CHEBI:15378"/>
        <dbReference type="ChEBI" id="CHEBI:57856"/>
        <dbReference type="ChEBI" id="CHEBI:59789"/>
        <dbReference type="ChEBI" id="CHEBI:74506"/>
        <dbReference type="ChEBI" id="CHEBI:82748"/>
        <dbReference type="EC" id="2.1.1.199"/>
    </reaction>
</comment>
<dbReference type="GO" id="GO:0071424">
    <property type="term" value="F:rRNA (cytosine-N4-)-methyltransferase activity"/>
    <property type="evidence" value="ECO:0007669"/>
    <property type="project" value="UniProtKB-UniRule"/>
</dbReference>
<dbReference type="GO" id="GO:0005737">
    <property type="term" value="C:cytoplasm"/>
    <property type="evidence" value="ECO:0007669"/>
    <property type="project" value="UniProtKB-SubCell"/>
</dbReference>
<dbReference type="HAMAP" id="MF_01007">
    <property type="entry name" value="16SrRNA_methyltr_H"/>
    <property type="match status" value="1"/>
</dbReference>
<keyword evidence="3 7" id="KW-0698">rRNA processing</keyword>
<dbReference type="InterPro" id="IPR029063">
    <property type="entry name" value="SAM-dependent_MTases_sf"/>
</dbReference>
<dbReference type="SUPFAM" id="SSF53335">
    <property type="entry name" value="S-adenosyl-L-methionine-dependent methyltransferases"/>
    <property type="match status" value="1"/>
</dbReference>
<keyword evidence="2 7" id="KW-0963">Cytoplasm</keyword>
<feature type="binding site" evidence="7">
    <location>
        <position position="74"/>
    </location>
    <ligand>
        <name>S-adenosyl-L-methionine</name>
        <dbReference type="ChEBI" id="CHEBI:59789"/>
    </ligand>
</feature>
<evidence type="ECO:0000256" key="7">
    <source>
        <dbReference type="HAMAP-Rule" id="MF_01007"/>
    </source>
</evidence>
<dbReference type="EC" id="2.1.1.199" evidence="7"/>
<feature type="binding site" evidence="7">
    <location>
        <position position="95"/>
    </location>
    <ligand>
        <name>S-adenosyl-L-methionine</name>
        <dbReference type="ChEBI" id="CHEBI:59789"/>
    </ligand>
</feature>
<dbReference type="SUPFAM" id="SSF81799">
    <property type="entry name" value="Putative methyltransferase TM0872, insert domain"/>
    <property type="match status" value="1"/>
</dbReference>
<dbReference type="EMBL" id="FODO01000001">
    <property type="protein sequence ID" value="SEN73345.1"/>
    <property type="molecule type" value="Genomic_DNA"/>
</dbReference>
<dbReference type="GO" id="GO:0070475">
    <property type="term" value="P:rRNA base methylation"/>
    <property type="evidence" value="ECO:0007669"/>
    <property type="project" value="UniProtKB-UniRule"/>
</dbReference>
<feature type="binding site" evidence="7">
    <location>
        <position position="102"/>
    </location>
    <ligand>
        <name>S-adenosyl-L-methionine</name>
        <dbReference type="ChEBI" id="CHEBI:59789"/>
    </ligand>
</feature>
<keyword evidence="6 7" id="KW-0949">S-adenosyl-L-methionine</keyword>
<dbReference type="PANTHER" id="PTHR11265:SF0">
    <property type="entry name" value="12S RRNA N4-METHYLCYTIDINE METHYLTRANSFERASE"/>
    <property type="match status" value="1"/>
</dbReference>
<dbReference type="AlphaFoldDB" id="A0A1H8IYU0"/>
<dbReference type="Pfam" id="PF01795">
    <property type="entry name" value="Methyltransf_5"/>
    <property type="match status" value="1"/>
</dbReference>
<evidence type="ECO:0000313" key="9">
    <source>
        <dbReference type="Proteomes" id="UP000198814"/>
    </source>
</evidence>